<dbReference type="Proteomes" id="UP001467669">
    <property type="component" value="Unassembled WGS sequence"/>
</dbReference>
<reference evidence="2 3" key="1">
    <citation type="submission" date="2024-04" db="EMBL/GenBank/DDBJ databases">
        <title>Draft Genome Sequence of Isolates Cultured from Underwater Hawaii Seamounts in the North Pacific Ocean.</title>
        <authorList>
            <person name="Sharma I."/>
            <person name="Darden B."/>
            <person name="Creggett J."/>
            <person name="Taylor S."/>
            <person name="Grant M.P."/>
            <person name="Scott J."/>
            <person name="Attles S."/>
            <person name="Walker S."/>
            <person name="Johnson G."/>
            <person name="St. Cloud C."/>
        </authorList>
    </citation>
    <scope>NUCLEOTIDE SEQUENCE [LARGE SCALE GENOMIC DNA]</scope>
    <source>
        <strain evidence="2 3">03GJ23</strain>
    </source>
</reference>
<protein>
    <submittedName>
        <fullName evidence="2">Cytochrome oxidase putative small subunit CydP</fullName>
    </submittedName>
</protein>
<accession>A0ABU9M8F5</accession>
<dbReference type="InterPro" id="IPR054636">
    <property type="entry name" value="CydP"/>
</dbReference>
<dbReference type="EMBL" id="JBCFXD010000003">
    <property type="protein sequence ID" value="MEL7558694.1"/>
    <property type="molecule type" value="Genomic_DNA"/>
</dbReference>
<name>A0ABU9M8F5_STUCH</name>
<evidence type="ECO:0000256" key="1">
    <source>
        <dbReference type="SAM" id="Phobius"/>
    </source>
</evidence>
<comment type="caution">
    <text evidence="2">The sequence shown here is derived from an EMBL/GenBank/DDBJ whole genome shotgun (WGS) entry which is preliminary data.</text>
</comment>
<dbReference type="RefSeq" id="WP_342405852.1">
    <property type="nucleotide sequence ID" value="NZ_JBCFXD010000003.1"/>
</dbReference>
<gene>
    <name evidence="2" type="primary">cydP</name>
    <name evidence="2" type="ORF">AAGW23_07565</name>
</gene>
<feature type="transmembrane region" description="Helical" evidence="1">
    <location>
        <begin position="120"/>
        <end position="139"/>
    </location>
</feature>
<dbReference type="NCBIfam" id="NF045611">
    <property type="entry name" value="small_CydP"/>
    <property type="match status" value="1"/>
</dbReference>
<proteinExistence type="predicted"/>
<keyword evidence="3" id="KW-1185">Reference proteome</keyword>
<keyword evidence="1" id="KW-0812">Transmembrane</keyword>
<sequence length="169" mass="17887">MRRVVQAQVPAMLCAGRRIADLACNDVVAVGSVGGAGQVVAVVGKTVTPDTFPCLGSEQSSTVGSRCSDWARAAKTGFWPPPQRGLQSPHEVGVRCARTDFGTDVQGELGMLRSSLRRDIALVLLVKLAILITIKTIWFDAPSTPENGSARIAEYLLDSRGSIPEGGPR</sequence>
<organism evidence="2 3">
    <name type="scientific">Stutzerimonas chloritidismutans</name>
    <name type="common">Pseudomonas chloritidismutans</name>
    <dbReference type="NCBI Taxonomy" id="203192"/>
    <lineage>
        <taxon>Bacteria</taxon>
        <taxon>Pseudomonadati</taxon>
        <taxon>Pseudomonadota</taxon>
        <taxon>Gammaproteobacteria</taxon>
        <taxon>Pseudomonadales</taxon>
        <taxon>Pseudomonadaceae</taxon>
        <taxon>Stutzerimonas</taxon>
    </lineage>
</organism>
<keyword evidence="1" id="KW-1133">Transmembrane helix</keyword>
<evidence type="ECO:0000313" key="3">
    <source>
        <dbReference type="Proteomes" id="UP001467669"/>
    </source>
</evidence>
<keyword evidence="1" id="KW-0472">Membrane</keyword>
<evidence type="ECO:0000313" key="2">
    <source>
        <dbReference type="EMBL" id="MEL7558694.1"/>
    </source>
</evidence>